<name>A0A4R4XTB2_9PSEU</name>
<keyword evidence="3" id="KW-1185">Reference proteome</keyword>
<dbReference type="OrthoDB" id="3697462at2"/>
<evidence type="ECO:0000313" key="2">
    <source>
        <dbReference type="EMBL" id="TDD34450.1"/>
    </source>
</evidence>
<sequence>MPAAGKIPPKTARHVLPCSDDQGSDRELTLVFAGRRMVLTTPDSTDVVLTPLQVERLRAALRDLLLDVDPSDYL</sequence>
<dbReference type="EMBL" id="SMKW01000143">
    <property type="protein sequence ID" value="TDD34450.1"/>
    <property type="molecule type" value="Genomic_DNA"/>
</dbReference>
<dbReference type="Proteomes" id="UP000294947">
    <property type="component" value="Unassembled WGS sequence"/>
</dbReference>
<reference evidence="2 3" key="1">
    <citation type="submission" date="2019-03" db="EMBL/GenBank/DDBJ databases">
        <title>Draft genome sequences of novel Actinobacteria.</title>
        <authorList>
            <person name="Sahin N."/>
            <person name="Ay H."/>
            <person name="Saygin H."/>
        </authorList>
    </citation>
    <scope>NUCLEOTIDE SEQUENCE [LARGE SCALE GENOMIC DNA]</scope>
    <source>
        <strain evidence="2 3">7K502</strain>
    </source>
</reference>
<feature type="region of interest" description="Disordered" evidence="1">
    <location>
        <begin position="1"/>
        <end position="22"/>
    </location>
</feature>
<evidence type="ECO:0000256" key="1">
    <source>
        <dbReference type="SAM" id="MobiDB-lite"/>
    </source>
</evidence>
<accession>A0A4R4XTB2</accession>
<gene>
    <name evidence="2" type="ORF">E1288_44380</name>
</gene>
<organism evidence="2 3">
    <name type="scientific">Saccharopolyspora elongata</name>
    <dbReference type="NCBI Taxonomy" id="2530387"/>
    <lineage>
        <taxon>Bacteria</taxon>
        <taxon>Bacillati</taxon>
        <taxon>Actinomycetota</taxon>
        <taxon>Actinomycetes</taxon>
        <taxon>Pseudonocardiales</taxon>
        <taxon>Pseudonocardiaceae</taxon>
        <taxon>Saccharopolyspora</taxon>
    </lineage>
</organism>
<dbReference type="AlphaFoldDB" id="A0A4R4XTB2"/>
<comment type="caution">
    <text evidence="2">The sequence shown here is derived from an EMBL/GenBank/DDBJ whole genome shotgun (WGS) entry which is preliminary data.</text>
</comment>
<proteinExistence type="predicted"/>
<protein>
    <submittedName>
        <fullName evidence="2">Uncharacterized protein</fullName>
    </submittedName>
</protein>
<dbReference type="RefSeq" id="WP_132495127.1">
    <property type="nucleotide sequence ID" value="NZ_SMKW01000143.1"/>
</dbReference>
<evidence type="ECO:0000313" key="3">
    <source>
        <dbReference type="Proteomes" id="UP000294947"/>
    </source>
</evidence>